<gene>
    <name evidence="1" type="ORF">A2122_01105</name>
</gene>
<protein>
    <submittedName>
        <fullName evidence="1">Uncharacterized protein</fullName>
    </submittedName>
</protein>
<reference evidence="1 2" key="1">
    <citation type="journal article" date="2016" name="Nat. Commun.">
        <title>Thousands of microbial genomes shed light on interconnected biogeochemical processes in an aquifer system.</title>
        <authorList>
            <person name="Anantharaman K."/>
            <person name="Brown C.T."/>
            <person name="Hug L.A."/>
            <person name="Sharon I."/>
            <person name="Castelle C.J."/>
            <person name="Probst A.J."/>
            <person name="Thomas B.C."/>
            <person name="Singh A."/>
            <person name="Wilkins M.J."/>
            <person name="Karaoz U."/>
            <person name="Brodie E.L."/>
            <person name="Williams K.H."/>
            <person name="Hubbard S.S."/>
            <person name="Banfield J.F."/>
        </authorList>
    </citation>
    <scope>NUCLEOTIDE SEQUENCE [LARGE SCALE GENOMIC DNA]</scope>
</reference>
<evidence type="ECO:0000313" key="2">
    <source>
        <dbReference type="Proteomes" id="UP000176648"/>
    </source>
</evidence>
<name>A0A1G2C6R8_9BACT</name>
<sequence>MFPVRPEGGIYENFRHLQDLFPGNGDSRRNSRSKKSFMVINKMQKSRLRLSASDGQANIKMTD</sequence>
<dbReference type="EMBL" id="MHKU01000016">
    <property type="protein sequence ID" value="OGY96936.1"/>
    <property type="molecule type" value="Genomic_DNA"/>
</dbReference>
<dbReference type="STRING" id="1798644.A2122_01105"/>
<comment type="caution">
    <text evidence="1">The sequence shown here is derived from an EMBL/GenBank/DDBJ whole genome shotgun (WGS) entry which is preliminary data.</text>
</comment>
<proteinExistence type="predicted"/>
<dbReference type="Proteomes" id="UP000176648">
    <property type="component" value="Unassembled WGS sequence"/>
</dbReference>
<dbReference type="AlphaFoldDB" id="A0A1G2C6R8"/>
<accession>A0A1G2C6R8</accession>
<evidence type="ECO:0000313" key="1">
    <source>
        <dbReference type="EMBL" id="OGY96936.1"/>
    </source>
</evidence>
<organism evidence="1 2">
    <name type="scientific">Candidatus Liptonbacteria bacterium GWB1_49_6</name>
    <dbReference type="NCBI Taxonomy" id="1798644"/>
    <lineage>
        <taxon>Bacteria</taxon>
        <taxon>Candidatus Liptoniibacteriota</taxon>
    </lineage>
</organism>